<evidence type="ECO:0000256" key="5">
    <source>
        <dbReference type="ARBA" id="ARBA00023235"/>
    </source>
</evidence>
<evidence type="ECO:0000256" key="1">
    <source>
        <dbReference type="ARBA" id="ARBA00004275"/>
    </source>
</evidence>
<dbReference type="Proteomes" id="UP000799771">
    <property type="component" value="Unassembled WGS sequence"/>
</dbReference>
<dbReference type="CDD" id="cd06558">
    <property type="entry name" value="crotonase-like"/>
    <property type="match status" value="1"/>
</dbReference>
<dbReference type="SUPFAM" id="SSF52096">
    <property type="entry name" value="ClpP/crotonase"/>
    <property type="match status" value="1"/>
</dbReference>
<dbReference type="GeneID" id="54408647"/>
<dbReference type="GO" id="GO:0006635">
    <property type="term" value="P:fatty acid beta-oxidation"/>
    <property type="evidence" value="ECO:0007669"/>
    <property type="project" value="TreeGrafter"/>
</dbReference>
<comment type="subcellular location">
    <subcellularLocation>
        <location evidence="1">Peroxisome</location>
    </subcellularLocation>
</comment>
<dbReference type="InterPro" id="IPR001753">
    <property type="entry name" value="Enoyl-CoA_hydra/iso"/>
</dbReference>
<accession>A0A6A6ACP6</accession>
<name>A0A6A6ACP6_9PLEO</name>
<keyword evidence="8" id="KW-1185">Reference proteome</keyword>
<comment type="pathway">
    <text evidence="2">Mycotoxin biosynthesis.</text>
</comment>
<evidence type="ECO:0000313" key="7">
    <source>
        <dbReference type="EMBL" id="KAF2128895.1"/>
    </source>
</evidence>
<dbReference type="Gene3D" id="3.90.226.10">
    <property type="entry name" value="2-enoyl-CoA Hydratase, Chain A, domain 1"/>
    <property type="match status" value="1"/>
</dbReference>
<dbReference type="GO" id="GO:0005782">
    <property type="term" value="C:peroxisomal matrix"/>
    <property type="evidence" value="ECO:0007669"/>
    <property type="project" value="TreeGrafter"/>
</dbReference>
<dbReference type="OrthoDB" id="448450at2759"/>
<sequence>MQHAHSTPTSRTSTNPPPSGADVSFGSQVSSDAIDERHLWLRSFAANNLQITHAFYTHPKILVTALNGPAVGLSAALIAHSDFIYAAPHAYILTPFASLGLVTEGNASISFVKRLGISKANEALIMSRKIGIEDLVATGFVNKVVDVGEKGSPKFLAAVLGEVEDKLGDHLNGESLLKIKALIRKPDLPLLERQGVEEVFGGMERFLKGVPQKEFARLASGEKKHKL</sequence>
<dbReference type="GO" id="GO:0004165">
    <property type="term" value="F:delta(3)-delta(2)-enoyl-CoA isomerase activity"/>
    <property type="evidence" value="ECO:0007669"/>
    <property type="project" value="UniProtKB-ARBA"/>
</dbReference>
<evidence type="ECO:0000256" key="2">
    <source>
        <dbReference type="ARBA" id="ARBA00004685"/>
    </source>
</evidence>
<keyword evidence="3" id="KW-0843">Virulence</keyword>
<feature type="compositionally biased region" description="Low complexity" evidence="6">
    <location>
        <begin position="1"/>
        <end position="14"/>
    </location>
</feature>
<protein>
    <submittedName>
        <fullName evidence="7">ClpP/crotonase</fullName>
    </submittedName>
</protein>
<dbReference type="AlphaFoldDB" id="A0A6A6ACP6"/>
<feature type="region of interest" description="Disordered" evidence="6">
    <location>
        <begin position="1"/>
        <end position="26"/>
    </location>
</feature>
<organism evidence="7 8">
    <name type="scientific">Dothidotthia symphoricarpi CBS 119687</name>
    <dbReference type="NCBI Taxonomy" id="1392245"/>
    <lineage>
        <taxon>Eukaryota</taxon>
        <taxon>Fungi</taxon>
        <taxon>Dikarya</taxon>
        <taxon>Ascomycota</taxon>
        <taxon>Pezizomycotina</taxon>
        <taxon>Dothideomycetes</taxon>
        <taxon>Pleosporomycetidae</taxon>
        <taxon>Pleosporales</taxon>
        <taxon>Dothidotthiaceae</taxon>
        <taxon>Dothidotthia</taxon>
    </lineage>
</organism>
<dbReference type="InterPro" id="IPR029045">
    <property type="entry name" value="ClpP/crotonase-like_dom_sf"/>
</dbReference>
<dbReference type="RefSeq" id="XP_033523284.1">
    <property type="nucleotide sequence ID" value="XM_033668215.1"/>
</dbReference>
<reference evidence="7" key="1">
    <citation type="journal article" date="2020" name="Stud. Mycol.">
        <title>101 Dothideomycetes genomes: a test case for predicting lifestyles and emergence of pathogens.</title>
        <authorList>
            <person name="Haridas S."/>
            <person name="Albert R."/>
            <person name="Binder M."/>
            <person name="Bloem J."/>
            <person name="Labutti K."/>
            <person name="Salamov A."/>
            <person name="Andreopoulos B."/>
            <person name="Baker S."/>
            <person name="Barry K."/>
            <person name="Bills G."/>
            <person name="Bluhm B."/>
            <person name="Cannon C."/>
            <person name="Castanera R."/>
            <person name="Culley D."/>
            <person name="Daum C."/>
            <person name="Ezra D."/>
            <person name="Gonzalez J."/>
            <person name="Henrissat B."/>
            <person name="Kuo A."/>
            <person name="Liang C."/>
            <person name="Lipzen A."/>
            <person name="Lutzoni F."/>
            <person name="Magnuson J."/>
            <person name="Mondo S."/>
            <person name="Nolan M."/>
            <person name="Ohm R."/>
            <person name="Pangilinan J."/>
            <person name="Park H.-J."/>
            <person name="Ramirez L."/>
            <person name="Alfaro M."/>
            <person name="Sun H."/>
            <person name="Tritt A."/>
            <person name="Yoshinaga Y."/>
            <person name="Zwiers L.-H."/>
            <person name="Turgeon B."/>
            <person name="Goodwin S."/>
            <person name="Spatafora J."/>
            <person name="Crous P."/>
            <person name="Grigoriev I."/>
        </authorList>
    </citation>
    <scope>NUCLEOTIDE SEQUENCE</scope>
    <source>
        <strain evidence="7">CBS 119687</strain>
    </source>
</reference>
<dbReference type="PANTHER" id="PTHR43684">
    <property type="match status" value="1"/>
</dbReference>
<evidence type="ECO:0000313" key="8">
    <source>
        <dbReference type="Proteomes" id="UP000799771"/>
    </source>
</evidence>
<evidence type="ECO:0000256" key="4">
    <source>
        <dbReference type="ARBA" id="ARBA00023140"/>
    </source>
</evidence>
<dbReference type="EMBL" id="ML977507">
    <property type="protein sequence ID" value="KAF2128895.1"/>
    <property type="molecule type" value="Genomic_DNA"/>
</dbReference>
<keyword evidence="4" id="KW-0576">Peroxisome</keyword>
<keyword evidence="5" id="KW-0413">Isomerase</keyword>
<dbReference type="Pfam" id="PF00378">
    <property type="entry name" value="ECH_1"/>
    <property type="match status" value="1"/>
</dbReference>
<gene>
    <name evidence="7" type="ORF">P153DRAFT_367211</name>
</gene>
<evidence type="ECO:0000256" key="3">
    <source>
        <dbReference type="ARBA" id="ARBA00023026"/>
    </source>
</evidence>
<proteinExistence type="predicted"/>
<dbReference type="PANTHER" id="PTHR43684:SF1">
    <property type="entry name" value="ENOYL-COA DELTA ISOMERASE 2"/>
    <property type="match status" value="1"/>
</dbReference>
<evidence type="ECO:0000256" key="6">
    <source>
        <dbReference type="SAM" id="MobiDB-lite"/>
    </source>
</evidence>
<dbReference type="InterPro" id="IPR051053">
    <property type="entry name" value="ECH/Chromodomain_protein"/>
</dbReference>